<organism evidence="2 3">
    <name type="scientific">Podarcis muralis</name>
    <name type="common">Wall lizard</name>
    <name type="synonym">Lacerta muralis</name>
    <dbReference type="NCBI Taxonomy" id="64176"/>
    <lineage>
        <taxon>Eukaryota</taxon>
        <taxon>Metazoa</taxon>
        <taxon>Chordata</taxon>
        <taxon>Craniata</taxon>
        <taxon>Vertebrata</taxon>
        <taxon>Euteleostomi</taxon>
        <taxon>Lepidosauria</taxon>
        <taxon>Squamata</taxon>
        <taxon>Bifurcata</taxon>
        <taxon>Unidentata</taxon>
        <taxon>Episquamata</taxon>
        <taxon>Laterata</taxon>
        <taxon>Lacertibaenia</taxon>
        <taxon>Lacertidae</taxon>
        <taxon>Podarcis</taxon>
    </lineage>
</organism>
<reference evidence="2" key="2">
    <citation type="submission" date="2025-08" db="UniProtKB">
        <authorList>
            <consortium name="Ensembl"/>
        </authorList>
    </citation>
    <scope>IDENTIFICATION</scope>
</reference>
<evidence type="ECO:0000256" key="1">
    <source>
        <dbReference type="SAM" id="MobiDB-lite"/>
    </source>
</evidence>
<reference evidence="2" key="3">
    <citation type="submission" date="2025-09" db="UniProtKB">
        <authorList>
            <consortium name="Ensembl"/>
        </authorList>
    </citation>
    <scope>IDENTIFICATION</scope>
</reference>
<sequence>MNSERDSETTFDEDSQPNDEEVPYSDDETEDELDVPPPVEPEQNRINREVEVTRDTLRKGE</sequence>
<protein>
    <submittedName>
        <fullName evidence="2">Uncharacterized protein</fullName>
    </submittedName>
</protein>
<feature type="region of interest" description="Disordered" evidence="1">
    <location>
        <begin position="1"/>
        <end position="61"/>
    </location>
</feature>
<keyword evidence="3" id="KW-1185">Reference proteome</keyword>
<feature type="compositionally biased region" description="Acidic residues" evidence="1">
    <location>
        <begin position="9"/>
        <end position="34"/>
    </location>
</feature>
<proteinExistence type="predicted"/>
<feature type="compositionally biased region" description="Basic and acidic residues" evidence="1">
    <location>
        <begin position="42"/>
        <end position="61"/>
    </location>
</feature>
<evidence type="ECO:0000313" key="3">
    <source>
        <dbReference type="Proteomes" id="UP000472272"/>
    </source>
</evidence>
<evidence type="ECO:0000313" key="2">
    <source>
        <dbReference type="Ensembl" id="ENSPMRP00000016182.1"/>
    </source>
</evidence>
<dbReference type="Ensembl" id="ENSPMRT00000017274.1">
    <property type="protein sequence ID" value="ENSPMRP00000016182.1"/>
    <property type="gene ID" value="ENSPMRG00000010813.1"/>
</dbReference>
<accession>A0A670IY96</accession>
<name>A0A670IY96_PODMU</name>
<reference evidence="2 3" key="1">
    <citation type="journal article" date="2019" name="Proc. Natl. Acad. Sci. U.S.A.">
        <title>Regulatory changes in pterin and carotenoid genes underlie balanced color polymorphisms in the wall lizard.</title>
        <authorList>
            <person name="Andrade P."/>
            <person name="Pinho C."/>
            <person name="Perez I de Lanuza G."/>
            <person name="Afonso S."/>
            <person name="Brejcha J."/>
            <person name="Rubin C.J."/>
            <person name="Wallerman O."/>
            <person name="Pereira P."/>
            <person name="Sabatino S.J."/>
            <person name="Bellati A."/>
            <person name="Pellitteri-Rosa D."/>
            <person name="Bosakova Z."/>
            <person name="Bunikis I."/>
            <person name="Carretero M.A."/>
            <person name="Feiner N."/>
            <person name="Marsik P."/>
            <person name="Pauperio F."/>
            <person name="Salvi D."/>
            <person name="Soler L."/>
            <person name="While G.M."/>
            <person name="Uller T."/>
            <person name="Font E."/>
            <person name="Andersson L."/>
            <person name="Carneiro M."/>
        </authorList>
    </citation>
    <scope>NUCLEOTIDE SEQUENCE</scope>
</reference>
<dbReference type="Proteomes" id="UP000472272">
    <property type="component" value="Chromosome 11"/>
</dbReference>
<dbReference type="AlphaFoldDB" id="A0A670IY96"/>